<protein>
    <submittedName>
        <fullName evidence="5">Phage baseplate protein</fullName>
    </submittedName>
</protein>
<reference evidence="5 6" key="1">
    <citation type="submission" date="2017-09" db="EMBL/GenBank/DDBJ databases">
        <title>Mdr eskape-Ghana.</title>
        <authorList>
            <person name="Agyepong N."/>
            <person name="Janice J."/>
            <person name="Samuelsen O."/>
            <person name="Owusu-Ofori A."/>
            <person name="Sundsfjord A."/>
            <person name="Essack S."/>
            <person name="Pedersen T."/>
        </authorList>
    </citation>
    <scope>NUCLEOTIDE SEQUENCE [LARGE SCALE GENOMIC DNA]</scope>
    <source>
        <strain evidence="5 6">46</strain>
    </source>
</reference>
<evidence type="ECO:0000259" key="2">
    <source>
        <dbReference type="Pfam" id="PF04865"/>
    </source>
</evidence>
<dbReference type="InterPro" id="IPR058531">
    <property type="entry name" value="Baseplate_J_M"/>
</dbReference>
<dbReference type="Pfam" id="PF26078">
    <property type="entry name" value="Baseplate_J_M"/>
    <property type="match status" value="1"/>
</dbReference>
<name>A0A2A5MIV4_9ENTR</name>
<dbReference type="PANTHER" id="PTHR37829">
    <property type="entry name" value="PHAGE-LIKE ELEMENT PBSX PROTEIN XKDT"/>
    <property type="match status" value="1"/>
</dbReference>
<organism evidence="5 6">
    <name type="scientific">Klebsiella quasipneumoniae</name>
    <dbReference type="NCBI Taxonomy" id="1463165"/>
    <lineage>
        <taxon>Bacteria</taxon>
        <taxon>Pseudomonadati</taxon>
        <taxon>Pseudomonadota</taxon>
        <taxon>Gammaproteobacteria</taxon>
        <taxon>Enterobacterales</taxon>
        <taxon>Enterobacteriaceae</taxon>
        <taxon>Klebsiella/Raoultella group</taxon>
        <taxon>Klebsiella</taxon>
        <taxon>Klebsiella pneumoniae complex</taxon>
    </lineage>
</organism>
<feature type="domain" description="Baseplate protein J-like barrel" evidence="2">
    <location>
        <begin position="92"/>
        <end position="182"/>
    </location>
</feature>
<feature type="domain" description="Baseplate J-like C-terminal" evidence="4">
    <location>
        <begin position="302"/>
        <end position="381"/>
    </location>
</feature>
<dbReference type="PANTHER" id="PTHR37829:SF3">
    <property type="entry name" value="PROTEIN JAYE-RELATED"/>
    <property type="match status" value="1"/>
</dbReference>
<evidence type="ECO:0000313" key="6">
    <source>
        <dbReference type="Proteomes" id="UP000217648"/>
    </source>
</evidence>
<accession>A0A2A5MIV4</accession>
<comment type="caution">
    <text evidence="5">The sequence shown here is derived from an EMBL/GenBank/DDBJ whole genome shotgun (WGS) entry which is preliminary data.</text>
</comment>
<evidence type="ECO:0000259" key="3">
    <source>
        <dbReference type="Pfam" id="PF26078"/>
    </source>
</evidence>
<feature type="domain" description="Baseplate J-like central" evidence="3">
    <location>
        <begin position="203"/>
        <end position="293"/>
    </location>
</feature>
<dbReference type="Pfam" id="PF26079">
    <property type="entry name" value="Baseplate_J_C"/>
    <property type="match status" value="1"/>
</dbReference>
<evidence type="ECO:0000256" key="1">
    <source>
        <dbReference type="ARBA" id="ARBA00038087"/>
    </source>
</evidence>
<comment type="similarity">
    <text evidence="1">Belongs to the Mu gp47/PBSX XkdT family.</text>
</comment>
<evidence type="ECO:0000313" key="5">
    <source>
        <dbReference type="EMBL" id="PCM60829.1"/>
    </source>
</evidence>
<proteinExistence type="inferred from homology"/>
<dbReference type="InterPro" id="IPR006949">
    <property type="entry name" value="Barrel_Baseplate_J-like"/>
</dbReference>
<dbReference type="Pfam" id="PF04865">
    <property type="entry name" value="Baseplate_J"/>
    <property type="match status" value="1"/>
</dbReference>
<evidence type="ECO:0000259" key="4">
    <source>
        <dbReference type="Pfam" id="PF26079"/>
    </source>
</evidence>
<dbReference type="RefSeq" id="WP_096833759.1">
    <property type="nucleotide sequence ID" value="NZ_AP022005.1"/>
</dbReference>
<sequence>MPFKRKTLSELRTENQQFMQAELEKVGALLRFGNLKVLADMDAGMAHLHYAYLDYIARQCTPFTSTDEWLAGWMALKQAYRKAATAARSPEAQIKGTSGRALDAGAVINRADGYQYTTDAGVTIGSSGTATVAVTAVLPDITEDVTGGGSLGNADAGTILTLDANVSGIESTVTLIQPATGGADIEDEEDFRQRGLLLFQNPPQGGSDTDYRTWALAVSGVTRAWVRRRGMGPGTVVIYIMCDGNDKTNHGFPVGTDGVSQLEEWGAVKATGDQGRVADYMYPLAPVTSLNYICSPTERVIDFEISGIPDASSTTTAAIADAIDSVLFESADPLGTGKIYLSDLNRAIGDVSGTAGFILVSPSANIEPGIGEMAVRGEVNYT</sequence>
<dbReference type="InterPro" id="IPR052399">
    <property type="entry name" value="Phage_Baseplate_Assmbl_Protein"/>
</dbReference>
<dbReference type="InterPro" id="IPR058530">
    <property type="entry name" value="Baseplate_J-like_C"/>
</dbReference>
<dbReference type="EMBL" id="NXHG01000008">
    <property type="protein sequence ID" value="PCM60829.1"/>
    <property type="molecule type" value="Genomic_DNA"/>
</dbReference>
<gene>
    <name evidence="5" type="ORF">CP911_16220</name>
</gene>
<dbReference type="Proteomes" id="UP000217648">
    <property type="component" value="Unassembled WGS sequence"/>
</dbReference>
<dbReference type="AlphaFoldDB" id="A0A2A5MIV4"/>